<dbReference type="EMBL" id="LR797432">
    <property type="protein sequence ID" value="CAB4215774.1"/>
    <property type="molecule type" value="Genomic_DNA"/>
</dbReference>
<evidence type="ECO:0000313" key="4">
    <source>
        <dbReference type="EMBL" id="CAB4192282.1"/>
    </source>
</evidence>
<dbReference type="EMBL" id="LR796913">
    <property type="protein sequence ID" value="CAB4174068.1"/>
    <property type="molecule type" value="Genomic_DNA"/>
</dbReference>
<dbReference type="EMBL" id="LR796973">
    <property type="protein sequence ID" value="CAB4178878.1"/>
    <property type="molecule type" value="Genomic_DNA"/>
</dbReference>
<evidence type="ECO:0000313" key="1">
    <source>
        <dbReference type="EMBL" id="CAB4174068.1"/>
    </source>
</evidence>
<evidence type="ECO:0000313" key="2">
    <source>
        <dbReference type="EMBL" id="CAB4178878.1"/>
    </source>
</evidence>
<gene>
    <name evidence="2" type="ORF">UFOVP1028_13</name>
    <name evidence="3" type="ORF">UFOVP1187_6</name>
    <name evidence="4" type="ORF">UFOVP1235_23</name>
    <name evidence="5" type="ORF">UFOVP1488_6</name>
    <name evidence="1" type="ORF">UFOVP960_24</name>
</gene>
<reference evidence="2" key="1">
    <citation type="submission" date="2020-05" db="EMBL/GenBank/DDBJ databases">
        <authorList>
            <person name="Chiriac C."/>
            <person name="Salcher M."/>
            <person name="Ghai R."/>
            <person name="Kavagutti S V."/>
        </authorList>
    </citation>
    <scope>NUCLEOTIDE SEQUENCE</scope>
</reference>
<protein>
    <submittedName>
        <fullName evidence="2">Uncharacterized protein</fullName>
    </submittedName>
</protein>
<organism evidence="2">
    <name type="scientific">uncultured Caudovirales phage</name>
    <dbReference type="NCBI Taxonomy" id="2100421"/>
    <lineage>
        <taxon>Viruses</taxon>
        <taxon>Duplodnaviria</taxon>
        <taxon>Heunggongvirae</taxon>
        <taxon>Uroviricota</taxon>
        <taxon>Caudoviricetes</taxon>
        <taxon>Peduoviridae</taxon>
        <taxon>Maltschvirus</taxon>
        <taxon>Maltschvirus maltsch</taxon>
    </lineage>
</organism>
<evidence type="ECO:0000313" key="5">
    <source>
        <dbReference type="EMBL" id="CAB4215774.1"/>
    </source>
</evidence>
<accession>A0A6J5QBT7</accession>
<dbReference type="EMBL" id="LR797134">
    <property type="protein sequence ID" value="CAB4189405.1"/>
    <property type="molecule type" value="Genomic_DNA"/>
</dbReference>
<proteinExistence type="predicted"/>
<dbReference type="EMBL" id="LR797191">
    <property type="protein sequence ID" value="CAB4192282.1"/>
    <property type="molecule type" value="Genomic_DNA"/>
</dbReference>
<name>A0A6J5QBT7_9CAUD</name>
<sequence length="99" mass="11242">MMVETFVDAQAVSICWLAGKRGWGGASEMWRALQLMADRYHDEGSCGWCQYPQDVKMAAVEAWNRRPDADQQRVRFFALGSLTKRRAIRVAQGYEVAPS</sequence>
<evidence type="ECO:0000313" key="3">
    <source>
        <dbReference type="EMBL" id="CAB4189405.1"/>
    </source>
</evidence>